<organism evidence="3 4">
    <name type="scientific">Aromia moschata</name>
    <dbReference type="NCBI Taxonomy" id="1265417"/>
    <lineage>
        <taxon>Eukaryota</taxon>
        <taxon>Metazoa</taxon>
        <taxon>Ecdysozoa</taxon>
        <taxon>Arthropoda</taxon>
        <taxon>Hexapoda</taxon>
        <taxon>Insecta</taxon>
        <taxon>Pterygota</taxon>
        <taxon>Neoptera</taxon>
        <taxon>Endopterygota</taxon>
        <taxon>Coleoptera</taxon>
        <taxon>Polyphaga</taxon>
        <taxon>Cucujiformia</taxon>
        <taxon>Chrysomeloidea</taxon>
        <taxon>Cerambycidae</taxon>
        <taxon>Cerambycinae</taxon>
        <taxon>Callichromatini</taxon>
        <taxon>Aromia</taxon>
    </lineage>
</organism>
<dbReference type="GO" id="GO:0004523">
    <property type="term" value="F:RNA-DNA hybrid ribonuclease activity"/>
    <property type="evidence" value="ECO:0007669"/>
    <property type="project" value="InterPro"/>
</dbReference>
<dbReference type="InterPro" id="IPR002156">
    <property type="entry name" value="RNaseH_domain"/>
</dbReference>
<keyword evidence="4" id="KW-1185">Reference proteome</keyword>
<gene>
    <name evidence="3" type="ORF">NQ318_004312</name>
</gene>
<dbReference type="SUPFAM" id="SSF53098">
    <property type="entry name" value="Ribonuclease H-like"/>
    <property type="match status" value="1"/>
</dbReference>
<evidence type="ECO:0000313" key="4">
    <source>
        <dbReference type="Proteomes" id="UP001162162"/>
    </source>
</evidence>
<evidence type="ECO:0000313" key="3">
    <source>
        <dbReference type="EMBL" id="KAJ8954019.1"/>
    </source>
</evidence>
<sequence>MTKWMGNWKRNHWTTAKGEPVKNKEELQELERATNSLEDVKWGVTKNVAAIGRRFFGVKTKTGQMDPNRAAELKIFLLGIVPSYTLLEIFDRSTYAATGATRGNEEADRLAREGASRYRPNH</sequence>
<dbReference type="Gene3D" id="3.30.420.10">
    <property type="entry name" value="Ribonuclease H-like superfamily/Ribonuclease H"/>
    <property type="match status" value="1"/>
</dbReference>
<name>A0AAV8YTL2_9CUCU</name>
<dbReference type="InterPro" id="IPR036397">
    <property type="entry name" value="RNaseH_sf"/>
</dbReference>
<dbReference type="InterPro" id="IPR012337">
    <property type="entry name" value="RNaseH-like_sf"/>
</dbReference>
<evidence type="ECO:0000259" key="2">
    <source>
        <dbReference type="PROSITE" id="PS50879"/>
    </source>
</evidence>
<dbReference type="AlphaFoldDB" id="A0AAV8YTL2"/>
<evidence type="ECO:0000256" key="1">
    <source>
        <dbReference type="SAM" id="MobiDB-lite"/>
    </source>
</evidence>
<dbReference type="Proteomes" id="UP001162162">
    <property type="component" value="Unassembled WGS sequence"/>
</dbReference>
<feature type="domain" description="RNase H type-1" evidence="2">
    <location>
        <begin position="1"/>
        <end position="116"/>
    </location>
</feature>
<proteinExistence type="predicted"/>
<dbReference type="EMBL" id="JAPWTK010000051">
    <property type="protein sequence ID" value="KAJ8954019.1"/>
    <property type="molecule type" value="Genomic_DNA"/>
</dbReference>
<comment type="caution">
    <text evidence="3">The sequence shown here is derived from an EMBL/GenBank/DDBJ whole genome shotgun (WGS) entry which is preliminary data.</text>
</comment>
<accession>A0AAV8YTL2</accession>
<protein>
    <recommendedName>
        <fullName evidence="2">RNase H type-1 domain-containing protein</fullName>
    </recommendedName>
</protein>
<reference evidence="3" key="1">
    <citation type="journal article" date="2023" name="Insect Mol. Biol.">
        <title>Genome sequencing provides insights into the evolution of gene families encoding plant cell wall-degrading enzymes in longhorned beetles.</title>
        <authorList>
            <person name="Shin N.R."/>
            <person name="Okamura Y."/>
            <person name="Kirsch R."/>
            <person name="Pauchet Y."/>
        </authorList>
    </citation>
    <scope>NUCLEOTIDE SEQUENCE</scope>
    <source>
        <strain evidence="3">AMC_N1</strain>
    </source>
</reference>
<dbReference type="GO" id="GO:0003676">
    <property type="term" value="F:nucleic acid binding"/>
    <property type="evidence" value="ECO:0007669"/>
    <property type="project" value="InterPro"/>
</dbReference>
<dbReference type="PROSITE" id="PS50879">
    <property type="entry name" value="RNASE_H_1"/>
    <property type="match status" value="1"/>
</dbReference>
<feature type="region of interest" description="Disordered" evidence="1">
    <location>
        <begin position="98"/>
        <end position="122"/>
    </location>
</feature>
<feature type="compositionally biased region" description="Basic and acidic residues" evidence="1">
    <location>
        <begin position="103"/>
        <end position="116"/>
    </location>
</feature>